<dbReference type="InterPro" id="IPR027417">
    <property type="entry name" value="P-loop_NTPase"/>
</dbReference>
<evidence type="ECO:0000313" key="3">
    <source>
        <dbReference type="Proteomes" id="UP000182635"/>
    </source>
</evidence>
<dbReference type="InterPro" id="IPR003959">
    <property type="entry name" value="ATPase_AAA_core"/>
</dbReference>
<dbReference type="OrthoDB" id="9809324at2"/>
<dbReference type="AlphaFoldDB" id="A0A1I2RUK0"/>
<accession>A0A1I2RUK0</accession>
<dbReference type="RefSeq" id="WP_046922091.1">
    <property type="nucleotide sequence ID" value="NZ_AYYL01000016.1"/>
</dbReference>
<protein>
    <recommendedName>
        <fullName evidence="1">ATPase AAA-type core domain-containing protein</fullName>
    </recommendedName>
</protein>
<proteinExistence type="predicted"/>
<dbReference type="GO" id="GO:0005524">
    <property type="term" value="F:ATP binding"/>
    <property type="evidence" value="ECO:0007669"/>
    <property type="project" value="InterPro"/>
</dbReference>
<dbReference type="GO" id="GO:0016887">
    <property type="term" value="F:ATP hydrolysis activity"/>
    <property type="evidence" value="ECO:0007669"/>
    <property type="project" value="InterPro"/>
</dbReference>
<dbReference type="Pfam" id="PF13304">
    <property type="entry name" value="AAA_21"/>
    <property type="match status" value="1"/>
</dbReference>
<organism evidence="2 3">
    <name type="scientific">Ligilactobacillus ruminis DSM 20403 = NBRC 102161</name>
    <dbReference type="NCBI Taxonomy" id="1423798"/>
    <lineage>
        <taxon>Bacteria</taxon>
        <taxon>Bacillati</taxon>
        <taxon>Bacillota</taxon>
        <taxon>Bacilli</taxon>
        <taxon>Lactobacillales</taxon>
        <taxon>Lactobacillaceae</taxon>
        <taxon>Ligilactobacillus</taxon>
    </lineage>
</organism>
<name>A0A1I2RUK0_9LACO</name>
<evidence type="ECO:0000259" key="1">
    <source>
        <dbReference type="Pfam" id="PF13304"/>
    </source>
</evidence>
<feature type="domain" description="ATPase AAA-type core" evidence="1">
    <location>
        <begin position="51"/>
        <end position="328"/>
    </location>
</feature>
<dbReference type="EMBL" id="FOPI01000021">
    <property type="protein sequence ID" value="SFG44212.1"/>
    <property type="molecule type" value="Genomic_DNA"/>
</dbReference>
<sequence length="403" mass="46264">MSITKLIGFKIYNHYLFKDGSYFGIDISGQDTQKTRKSIFSFSDTVKLNKVTSVVGINAVGKTMLINIFSGLSDFYLKEKSIDQTLLESTLKLRKNTDYIKVEARIASDDNKRYVIQTIFKQKKQEIDETSSSWYVEEEVIYSDSQRNCSRKNLFNPQKMGQPRYRSKLAKNSMLSPKDSYFKSVGIDYAPRVMSTSSFTNLNIPYHFSDKTPESLLGYLDNSIDYLRYNRDSNNDAVISYSLKFKGSDEVITSNDFSSFSNILSSGTIKGISLFFWILGALRSGSTIIVDEIEIHINKQIARDFIGLFMDPKTNKNNASIIYTTHYMELTNDLQRKDQEYVISRNNDTLQSSILRLSDSNARSELKNSELFESGSITNTQPDYEKYIELKSDVSKHVKELRR</sequence>
<gene>
    <name evidence="2" type="ORF">SAMN02910432_01398</name>
</gene>
<evidence type="ECO:0000313" key="2">
    <source>
        <dbReference type="EMBL" id="SFG44212.1"/>
    </source>
</evidence>
<dbReference type="SUPFAM" id="SSF52540">
    <property type="entry name" value="P-loop containing nucleoside triphosphate hydrolases"/>
    <property type="match status" value="1"/>
</dbReference>
<dbReference type="Proteomes" id="UP000182635">
    <property type="component" value="Unassembled WGS sequence"/>
</dbReference>
<reference evidence="3" key="1">
    <citation type="submission" date="2016-10" db="EMBL/GenBank/DDBJ databases">
        <authorList>
            <person name="Varghese N."/>
            <person name="Submissions S."/>
        </authorList>
    </citation>
    <scope>NUCLEOTIDE SEQUENCE [LARGE SCALE GENOMIC DNA]</scope>
    <source>
        <strain evidence="3">DSM 20403</strain>
    </source>
</reference>